<organism evidence="1 2">
    <name type="scientific">Capnocytophaga endodontalis</name>
    <dbReference type="NCBI Taxonomy" id="2708117"/>
    <lineage>
        <taxon>Bacteria</taxon>
        <taxon>Pseudomonadati</taxon>
        <taxon>Bacteroidota</taxon>
        <taxon>Flavobacteriia</taxon>
        <taxon>Flavobacteriales</taxon>
        <taxon>Flavobacteriaceae</taxon>
        <taxon>Capnocytophaga</taxon>
    </lineage>
</organism>
<dbReference type="Gene3D" id="1.10.1510.10">
    <property type="entry name" value="Uncharacterised protein YqeY/AIM41 PF09424, N-terminal domain"/>
    <property type="match status" value="1"/>
</dbReference>
<name>A0A1Z4BMI2_9FLAO</name>
<dbReference type="PANTHER" id="PTHR28055">
    <property type="entry name" value="ALTERED INHERITANCE OF MITOCHONDRIA PROTEIN 41, MITOCHONDRIAL"/>
    <property type="match status" value="1"/>
</dbReference>
<dbReference type="AlphaFoldDB" id="A0A1Z4BMI2"/>
<keyword evidence="2" id="KW-1185">Reference proteome</keyword>
<protein>
    <submittedName>
        <fullName evidence="1">Glutamyl-tRNA amidotransferase</fullName>
    </submittedName>
</protein>
<proteinExistence type="predicted"/>
<dbReference type="GO" id="GO:0016740">
    <property type="term" value="F:transferase activity"/>
    <property type="evidence" value="ECO:0007669"/>
    <property type="project" value="UniProtKB-KW"/>
</dbReference>
<reference evidence="2" key="1">
    <citation type="submission" date="2017-06" db="EMBL/GenBank/DDBJ databases">
        <title>Complete genome sequence of Capnocytophaga sp. KCOM 1579 (=ChDC OS43) isolated from a human refractory periapical abscess lesion.</title>
        <authorList>
            <person name="Kook J.-K."/>
            <person name="Park S.-N."/>
            <person name="Lim Y.K."/>
            <person name="Roh H."/>
        </authorList>
    </citation>
    <scope>NUCLEOTIDE SEQUENCE [LARGE SCALE GENOMIC DNA]</scope>
    <source>
        <strain evidence="2">ChDC OS43</strain>
    </source>
</reference>
<sequence length="149" mass="15940">MSLQTKVMEALKEAMKAKDTVALESLRAIKSAILLARTEAGASEELSEADELKLLQKLVKQRKDSAALYTQQGRNDLAEPELAQMAVIEKFLPAQLSEAEVEEALKGIIAQVGATSSKDMGKVMGAATKQLAGKADGKLISDIVKKLLS</sequence>
<evidence type="ECO:0000313" key="2">
    <source>
        <dbReference type="Proteomes" id="UP000197007"/>
    </source>
</evidence>
<evidence type="ECO:0000313" key="1">
    <source>
        <dbReference type="EMBL" id="ASF42516.1"/>
    </source>
</evidence>
<dbReference type="Pfam" id="PF09424">
    <property type="entry name" value="YqeY"/>
    <property type="match status" value="1"/>
</dbReference>
<dbReference type="RefSeq" id="WP_088593655.1">
    <property type="nucleotide sequence ID" value="NZ_CP022022.1"/>
</dbReference>
<dbReference type="PANTHER" id="PTHR28055:SF1">
    <property type="entry name" value="ALTERED INHERITANCE OF MITOCHONDRIA PROTEIN 41, MITOCHONDRIAL"/>
    <property type="match status" value="1"/>
</dbReference>
<keyword evidence="1" id="KW-0808">Transferase</keyword>
<dbReference type="InterPro" id="IPR019004">
    <property type="entry name" value="YqeY/Aim41"/>
</dbReference>
<accession>A0A1Z4BMI2</accession>
<dbReference type="KEGG" id="capn:CBG49_05175"/>
<dbReference type="InterPro" id="IPR042184">
    <property type="entry name" value="YqeY/Aim41_N"/>
</dbReference>
<dbReference type="EMBL" id="CP022022">
    <property type="protein sequence ID" value="ASF42516.1"/>
    <property type="molecule type" value="Genomic_DNA"/>
</dbReference>
<dbReference type="Gene3D" id="1.10.10.410">
    <property type="match status" value="1"/>
</dbReference>
<dbReference type="InterPro" id="IPR023168">
    <property type="entry name" value="GatB_Yqey_C_2"/>
</dbReference>
<dbReference type="GO" id="GO:0016884">
    <property type="term" value="F:carbon-nitrogen ligase activity, with glutamine as amido-N-donor"/>
    <property type="evidence" value="ECO:0007669"/>
    <property type="project" value="InterPro"/>
</dbReference>
<dbReference type="InterPro" id="IPR003789">
    <property type="entry name" value="Asn/Gln_tRNA_amidoTrase-B-like"/>
</dbReference>
<dbReference type="Proteomes" id="UP000197007">
    <property type="component" value="Chromosome"/>
</dbReference>
<dbReference type="SUPFAM" id="SSF89095">
    <property type="entry name" value="GatB/YqeY motif"/>
    <property type="match status" value="1"/>
</dbReference>
<gene>
    <name evidence="1" type="ORF">CBG49_05175</name>
</gene>